<dbReference type="OrthoDB" id="2017974at2759"/>
<dbReference type="Proteomes" id="UP000266861">
    <property type="component" value="Unassembled WGS sequence"/>
</dbReference>
<dbReference type="AlphaFoldDB" id="A0A397H517"/>
<evidence type="ECO:0000313" key="1">
    <source>
        <dbReference type="EMBL" id="RHZ58175.1"/>
    </source>
</evidence>
<name>A0A397H517_9GLOM</name>
<reference evidence="1 2" key="1">
    <citation type="submission" date="2018-08" db="EMBL/GenBank/DDBJ databases">
        <title>Genome and evolution of the arbuscular mycorrhizal fungus Diversispora epigaea (formerly Glomus versiforme) and its bacterial endosymbionts.</title>
        <authorList>
            <person name="Sun X."/>
            <person name="Fei Z."/>
            <person name="Harrison M."/>
        </authorList>
    </citation>
    <scope>NUCLEOTIDE SEQUENCE [LARGE SCALE GENOMIC DNA]</scope>
    <source>
        <strain evidence="1 2">IT104</strain>
    </source>
</reference>
<sequence length="99" mass="11572">MVLGGDIFIIKHFLEHLKASRKIHEVTISNLLHFVRDYHQKGYNNINITIQDLLQFIQNSEVVLTMIYEGVEEIGFPASDRKKIIKGWWEEFENSIASI</sequence>
<dbReference type="EMBL" id="PQFF01000338">
    <property type="protein sequence ID" value="RHZ58175.1"/>
    <property type="molecule type" value="Genomic_DNA"/>
</dbReference>
<organism evidence="1 2">
    <name type="scientific">Diversispora epigaea</name>
    <dbReference type="NCBI Taxonomy" id="1348612"/>
    <lineage>
        <taxon>Eukaryota</taxon>
        <taxon>Fungi</taxon>
        <taxon>Fungi incertae sedis</taxon>
        <taxon>Mucoromycota</taxon>
        <taxon>Glomeromycotina</taxon>
        <taxon>Glomeromycetes</taxon>
        <taxon>Diversisporales</taxon>
        <taxon>Diversisporaceae</taxon>
        <taxon>Diversispora</taxon>
    </lineage>
</organism>
<comment type="caution">
    <text evidence="1">The sequence shown here is derived from an EMBL/GenBank/DDBJ whole genome shotgun (WGS) entry which is preliminary data.</text>
</comment>
<accession>A0A397H517</accession>
<keyword evidence="2" id="KW-1185">Reference proteome</keyword>
<protein>
    <submittedName>
        <fullName evidence="1">Uncharacterized protein</fullName>
    </submittedName>
</protein>
<gene>
    <name evidence="1" type="ORF">Glove_375g13</name>
</gene>
<evidence type="ECO:0000313" key="2">
    <source>
        <dbReference type="Proteomes" id="UP000266861"/>
    </source>
</evidence>
<proteinExistence type="predicted"/>